<dbReference type="EMBL" id="CP021744">
    <property type="protein sequence ID" value="ARZ68978.1"/>
    <property type="molecule type" value="Genomic_DNA"/>
</dbReference>
<gene>
    <name evidence="3" type="ORF">SMD11_3342</name>
</gene>
<sequence>MPHPVARAGADLRLIRAAVFTAVCVLLSAGGHVLASCASVPLWTLGAGCALVLALVLPLAGRERSLPGIAAGLAVGQLALHTLFGLGQHSAGVTPRQAGSEGRLITFAAKLICNQPHTMSAADARRVITQAGLDPAVHPMRMGAVPAPAAPGTGTSMPLDRLLDSLLGALPLSLPMLLGHLLAALAAGWLLRRGEVALWRVVALSGRPAREVAEAALVRSLRAALTLVRALWDRSAAEPPRAGRGRSAEEDRPVVEPSLQRFVTRRGPPHLTLAA</sequence>
<protein>
    <recommendedName>
        <fullName evidence="5">Integral membrane protein</fullName>
    </recommendedName>
</protein>
<evidence type="ECO:0008006" key="5">
    <source>
        <dbReference type="Google" id="ProtNLM"/>
    </source>
</evidence>
<dbReference type="RefSeq" id="WP_087927169.1">
    <property type="nucleotide sequence ID" value="NZ_CP021744.1"/>
</dbReference>
<keyword evidence="2" id="KW-0812">Transmembrane</keyword>
<dbReference type="Proteomes" id="UP000195755">
    <property type="component" value="Chromosome"/>
</dbReference>
<dbReference type="OrthoDB" id="4350641at2"/>
<feature type="transmembrane region" description="Helical" evidence="2">
    <location>
        <begin position="40"/>
        <end position="59"/>
    </location>
</feature>
<keyword evidence="2" id="KW-0472">Membrane</keyword>
<name>A0A1Z2L3Y2_9ACTN</name>
<proteinExistence type="predicted"/>
<evidence type="ECO:0000256" key="1">
    <source>
        <dbReference type="SAM" id="MobiDB-lite"/>
    </source>
</evidence>
<accession>A0A1Z2L3Y2</accession>
<keyword evidence="2" id="KW-1133">Transmembrane helix</keyword>
<evidence type="ECO:0000256" key="2">
    <source>
        <dbReference type="SAM" id="Phobius"/>
    </source>
</evidence>
<dbReference type="KEGG" id="salj:SMD11_3342"/>
<feature type="transmembrane region" description="Helical" evidence="2">
    <location>
        <begin position="12"/>
        <end position="34"/>
    </location>
</feature>
<organism evidence="3 4">
    <name type="scientific">Streptomyces albireticuli</name>
    <dbReference type="NCBI Taxonomy" id="1940"/>
    <lineage>
        <taxon>Bacteria</taxon>
        <taxon>Bacillati</taxon>
        <taxon>Actinomycetota</taxon>
        <taxon>Actinomycetes</taxon>
        <taxon>Kitasatosporales</taxon>
        <taxon>Streptomycetaceae</taxon>
        <taxon>Streptomyces</taxon>
    </lineage>
</organism>
<feature type="region of interest" description="Disordered" evidence="1">
    <location>
        <begin position="238"/>
        <end position="259"/>
    </location>
</feature>
<dbReference type="AlphaFoldDB" id="A0A1Z2L3Y2"/>
<evidence type="ECO:0000313" key="4">
    <source>
        <dbReference type="Proteomes" id="UP000195755"/>
    </source>
</evidence>
<reference evidence="3 4" key="1">
    <citation type="submission" date="2017-06" db="EMBL/GenBank/DDBJ databases">
        <title>Streptomyces albireticuli Genome sequencing and assembly.</title>
        <authorList>
            <person name="Wang Y."/>
            <person name="Du B."/>
            <person name="Ding Y."/>
            <person name="Liu H."/>
            <person name="Hou Q."/>
            <person name="Liu K."/>
            <person name="Yao L."/>
            <person name="Wang C."/>
        </authorList>
    </citation>
    <scope>NUCLEOTIDE SEQUENCE [LARGE SCALE GENOMIC DNA]</scope>
    <source>
        <strain evidence="3 4">MDJK11</strain>
    </source>
</reference>
<evidence type="ECO:0000313" key="3">
    <source>
        <dbReference type="EMBL" id="ARZ68978.1"/>
    </source>
</evidence>
<feature type="transmembrane region" description="Helical" evidence="2">
    <location>
        <begin position="66"/>
        <end position="86"/>
    </location>
</feature>
<feature type="transmembrane region" description="Helical" evidence="2">
    <location>
        <begin position="166"/>
        <end position="191"/>
    </location>
</feature>